<dbReference type="AlphaFoldDB" id="A0AAN8FTA0"/>
<evidence type="ECO:0000313" key="1">
    <source>
        <dbReference type="EMBL" id="KAK5983655.1"/>
    </source>
</evidence>
<accession>A0AAN8FTA0</accession>
<organism evidence="1 2">
    <name type="scientific">Trichostrongylus colubriformis</name>
    <name type="common">Black scour worm</name>
    <dbReference type="NCBI Taxonomy" id="6319"/>
    <lineage>
        <taxon>Eukaryota</taxon>
        <taxon>Metazoa</taxon>
        <taxon>Ecdysozoa</taxon>
        <taxon>Nematoda</taxon>
        <taxon>Chromadorea</taxon>
        <taxon>Rhabditida</taxon>
        <taxon>Rhabditina</taxon>
        <taxon>Rhabditomorpha</taxon>
        <taxon>Strongyloidea</taxon>
        <taxon>Trichostrongylidae</taxon>
        <taxon>Trichostrongylus</taxon>
    </lineage>
</organism>
<comment type="caution">
    <text evidence="1">The sequence shown here is derived from an EMBL/GenBank/DDBJ whole genome shotgun (WGS) entry which is preliminary data.</text>
</comment>
<protein>
    <submittedName>
        <fullName evidence="1">Uncharacterized protein</fullName>
    </submittedName>
</protein>
<sequence length="111" mass="12460">MTPHLPYLRSLSTALSGSLTHRLRAAGSHGKESPRSDNYQLCIVLTTRGGTRHPGNHYCCACRSPQSEKRSISIKPRKPKSNKCPFTTADSFWQCKLPRLQKRCRPLQVVA</sequence>
<evidence type="ECO:0000313" key="2">
    <source>
        <dbReference type="Proteomes" id="UP001331761"/>
    </source>
</evidence>
<reference evidence="1 2" key="1">
    <citation type="submission" date="2019-10" db="EMBL/GenBank/DDBJ databases">
        <title>Assembly and Annotation for the nematode Trichostrongylus colubriformis.</title>
        <authorList>
            <person name="Martin J."/>
        </authorList>
    </citation>
    <scope>NUCLEOTIDE SEQUENCE [LARGE SCALE GENOMIC DNA]</scope>
    <source>
        <strain evidence="1">G859</strain>
        <tissue evidence="1">Whole worm</tissue>
    </source>
</reference>
<dbReference type="Proteomes" id="UP001331761">
    <property type="component" value="Unassembled WGS sequence"/>
</dbReference>
<name>A0AAN8FTA0_TRICO</name>
<proteinExistence type="predicted"/>
<gene>
    <name evidence="1" type="ORF">GCK32_018618</name>
</gene>
<keyword evidence="2" id="KW-1185">Reference proteome</keyword>
<dbReference type="EMBL" id="WIXE01003762">
    <property type="protein sequence ID" value="KAK5983655.1"/>
    <property type="molecule type" value="Genomic_DNA"/>
</dbReference>